<dbReference type="EMBL" id="JAERQJ010000003">
    <property type="protein sequence ID" value="MBL0683328.1"/>
    <property type="molecule type" value="Genomic_DNA"/>
</dbReference>
<keyword evidence="3" id="KW-1185">Reference proteome</keyword>
<comment type="caution">
    <text evidence="2">The sequence shown here is derived from an EMBL/GenBank/DDBJ whole genome shotgun (WGS) entry which is preliminary data.</text>
</comment>
<protein>
    <submittedName>
        <fullName evidence="2">Uncharacterized protein</fullName>
    </submittedName>
</protein>
<sequence length="180" mass="21627">MIVVEILIVSFFLIWGIATLFYQFRATEMYISIYNYFSLVPKWTFFAPIPKTTDYVLYYQDYDIDTDQVFDPVEIDLYGNETRFAITKLIWNPEKRPLKALTDMTSLLLKYKKKHRRKIDKNSLVLELYTPYIVLVNFVNNYAQPSSQNCKRRFLIYSTYGYFSTDDPTKTFESYFHEFD</sequence>
<keyword evidence="1" id="KW-0812">Transmembrane</keyword>
<keyword evidence="1" id="KW-1133">Transmembrane helix</keyword>
<reference evidence="2" key="1">
    <citation type="submission" date="2021-01" db="EMBL/GenBank/DDBJ databases">
        <authorList>
            <person name="Zhong Y.L."/>
        </authorList>
    </citation>
    <scope>NUCLEOTIDE SEQUENCE</scope>
    <source>
        <strain evidence="2">KCTC 23302</strain>
    </source>
</reference>
<keyword evidence="1" id="KW-0472">Membrane</keyword>
<accession>A0A936ZRE5</accession>
<feature type="transmembrane region" description="Helical" evidence="1">
    <location>
        <begin position="6"/>
        <end position="24"/>
    </location>
</feature>
<gene>
    <name evidence="2" type="ORF">JJQ60_07355</name>
</gene>
<proteinExistence type="predicted"/>
<dbReference type="RefSeq" id="WP_201918245.1">
    <property type="nucleotide sequence ID" value="NZ_BAABAX010000008.1"/>
</dbReference>
<evidence type="ECO:0000313" key="2">
    <source>
        <dbReference type="EMBL" id="MBL0683328.1"/>
    </source>
</evidence>
<name>A0A936ZRE5_9FLAO</name>
<evidence type="ECO:0000313" key="3">
    <source>
        <dbReference type="Proteomes" id="UP000651057"/>
    </source>
</evidence>
<organism evidence="2 3">
    <name type="scientific">Aquimarina mytili</name>
    <dbReference type="NCBI Taxonomy" id="874423"/>
    <lineage>
        <taxon>Bacteria</taxon>
        <taxon>Pseudomonadati</taxon>
        <taxon>Bacteroidota</taxon>
        <taxon>Flavobacteriia</taxon>
        <taxon>Flavobacteriales</taxon>
        <taxon>Flavobacteriaceae</taxon>
        <taxon>Aquimarina</taxon>
    </lineage>
</organism>
<dbReference type="AlphaFoldDB" id="A0A936ZRE5"/>
<dbReference type="Proteomes" id="UP000651057">
    <property type="component" value="Unassembled WGS sequence"/>
</dbReference>
<evidence type="ECO:0000256" key="1">
    <source>
        <dbReference type="SAM" id="Phobius"/>
    </source>
</evidence>